<keyword evidence="3" id="KW-1185">Reference proteome</keyword>
<proteinExistence type="predicted"/>
<evidence type="ECO:0000313" key="3">
    <source>
        <dbReference type="Proteomes" id="UP000813463"/>
    </source>
</evidence>
<evidence type="ECO:0000313" key="4">
    <source>
        <dbReference type="RefSeq" id="XP_056694957.1"/>
    </source>
</evidence>
<evidence type="ECO:0000259" key="2">
    <source>
        <dbReference type="Pfam" id="PF10551"/>
    </source>
</evidence>
<reference evidence="4" key="2">
    <citation type="submission" date="2025-08" db="UniProtKB">
        <authorList>
            <consortium name="RefSeq"/>
        </authorList>
    </citation>
    <scope>IDENTIFICATION</scope>
    <source>
        <tissue evidence="4">Leaf</tissue>
    </source>
</reference>
<dbReference type="RefSeq" id="XP_056694957.1">
    <property type="nucleotide sequence ID" value="XM_056838979.1"/>
</dbReference>
<name>A0ABM3RH68_SPIOL</name>
<feature type="region of interest" description="Disordered" evidence="1">
    <location>
        <begin position="422"/>
        <end position="441"/>
    </location>
</feature>
<dbReference type="Proteomes" id="UP000813463">
    <property type="component" value="Chromosome 3"/>
</dbReference>
<accession>A0ABM3RH68</accession>
<organism evidence="3 4">
    <name type="scientific">Spinacia oleracea</name>
    <name type="common">Spinach</name>
    <dbReference type="NCBI Taxonomy" id="3562"/>
    <lineage>
        <taxon>Eukaryota</taxon>
        <taxon>Viridiplantae</taxon>
        <taxon>Streptophyta</taxon>
        <taxon>Embryophyta</taxon>
        <taxon>Tracheophyta</taxon>
        <taxon>Spermatophyta</taxon>
        <taxon>Magnoliopsida</taxon>
        <taxon>eudicotyledons</taxon>
        <taxon>Gunneridae</taxon>
        <taxon>Pentapetalae</taxon>
        <taxon>Caryophyllales</taxon>
        <taxon>Chenopodiaceae</taxon>
        <taxon>Chenopodioideae</taxon>
        <taxon>Anserineae</taxon>
        <taxon>Spinacia</taxon>
    </lineage>
</organism>
<feature type="compositionally biased region" description="Acidic residues" evidence="1">
    <location>
        <begin position="427"/>
        <end position="436"/>
    </location>
</feature>
<sequence>MVSIDLNVEPDVGEGTIVNSTTPTTPCLGMCFESGLEFSEFFHRYAYMTGFELFVVGNRIKEYKDKGVSKIGIDDLEARPHMMEMIRLKCKKGGVKSSVGSNVTGCKVFVYGKEKNGEFVVISCQLEHNHPLTPESSRMMINYRSIDSATFDRVMINERAGVSVSRNFGTQLIENGGFDNMTFNKKDLRNAIAVERRKTMFEKGDAVALEEYFKAQRDLNADFYSSIQRDEEGVLKNAFWSDARSRGNCKYFGDVISFDTTFSSNRYRMPFAPFVGVNHHGRSIVFAAALISNEDTPSFVWVFEEWLKCMGKPHMGIITDQDKAIGRAISIFSPGVPHWLCLWHMLQNASRNLGKLDEWKSIDTLIRTAVHDMLDPEEFDEAWCLVMEKYNQHKGWMQGGYDKRRQWAPAYNRGKFWAGMSSAQRSEEEESEDNIDSIDKPPRLDVDKSVLAEYVFHKVYTNEMFAAVVNERKGLTHTNVTKTNAMGSLVLYRADEKLTSPHWRKRHILKAMDVEDFQFIPEKYILDRWTKQVRSYESVRVSYYDPEETARLAKAKELSQRHNYLKELTMRNEVAYKLYTEATDSLRIKMEDAVGIRKTGEVGDKSICCWDPEARNVFDRRRLRPRESNERALKRASQPAEDGAIKTPIDKRHVGRSKKGPCSIYDKSKKNQACNHAEIAANEELIRSTYGHIPSYRARQEHANNVHDARVHSSCSAPVLEDIPESSQINLSEDISQTFDYDTFEWHTRLGGGVTM</sequence>
<evidence type="ECO:0000256" key="1">
    <source>
        <dbReference type="SAM" id="MobiDB-lite"/>
    </source>
</evidence>
<dbReference type="PANTHER" id="PTHR47718:SF13">
    <property type="entry name" value="OS09G0290500 PROTEIN"/>
    <property type="match status" value="1"/>
</dbReference>
<reference evidence="3" key="1">
    <citation type="journal article" date="2021" name="Nat. Commun.">
        <title>Genomic analyses provide insights into spinach domestication and the genetic basis of agronomic traits.</title>
        <authorList>
            <person name="Cai X."/>
            <person name="Sun X."/>
            <person name="Xu C."/>
            <person name="Sun H."/>
            <person name="Wang X."/>
            <person name="Ge C."/>
            <person name="Zhang Z."/>
            <person name="Wang Q."/>
            <person name="Fei Z."/>
            <person name="Jiao C."/>
            <person name="Wang Q."/>
        </authorList>
    </citation>
    <scope>NUCLEOTIDE SEQUENCE [LARGE SCALE GENOMIC DNA]</scope>
    <source>
        <strain evidence="3">cv. Varoflay</strain>
    </source>
</reference>
<dbReference type="GeneID" id="110801233"/>
<gene>
    <name evidence="4" type="primary">LOC110801233</name>
</gene>
<dbReference type="Pfam" id="PF10551">
    <property type="entry name" value="MULE"/>
    <property type="match status" value="1"/>
</dbReference>
<feature type="domain" description="MULE transposase" evidence="2">
    <location>
        <begin position="255"/>
        <end position="348"/>
    </location>
</feature>
<protein>
    <submittedName>
        <fullName evidence="4">Protein FAR1-RELATED SEQUENCE 5-like</fullName>
    </submittedName>
</protein>
<dbReference type="PANTHER" id="PTHR47718">
    <property type="entry name" value="OS01G0519700 PROTEIN"/>
    <property type="match status" value="1"/>
</dbReference>
<dbReference type="InterPro" id="IPR018289">
    <property type="entry name" value="MULE_transposase_dom"/>
</dbReference>
<feature type="region of interest" description="Disordered" evidence="1">
    <location>
        <begin position="626"/>
        <end position="646"/>
    </location>
</feature>